<organism evidence="2">
    <name type="scientific">marine sediment metagenome</name>
    <dbReference type="NCBI Taxonomy" id="412755"/>
    <lineage>
        <taxon>unclassified sequences</taxon>
        <taxon>metagenomes</taxon>
        <taxon>ecological metagenomes</taxon>
    </lineage>
</organism>
<dbReference type="Pfam" id="PF00535">
    <property type="entry name" value="Glycos_transf_2"/>
    <property type="match status" value="1"/>
</dbReference>
<dbReference type="EMBL" id="LAZR01040987">
    <property type="protein sequence ID" value="KKL13127.1"/>
    <property type="molecule type" value="Genomic_DNA"/>
</dbReference>
<feature type="domain" description="Glycosyltransferase 2-like" evidence="1">
    <location>
        <begin position="3"/>
        <end position="129"/>
    </location>
</feature>
<feature type="non-terminal residue" evidence="2">
    <location>
        <position position="186"/>
    </location>
</feature>
<name>A0A0F9BH31_9ZZZZ</name>
<dbReference type="InterPro" id="IPR029044">
    <property type="entry name" value="Nucleotide-diphossugar_trans"/>
</dbReference>
<reference evidence="2" key="1">
    <citation type="journal article" date="2015" name="Nature">
        <title>Complex archaea that bridge the gap between prokaryotes and eukaryotes.</title>
        <authorList>
            <person name="Spang A."/>
            <person name="Saw J.H."/>
            <person name="Jorgensen S.L."/>
            <person name="Zaremba-Niedzwiedzka K."/>
            <person name="Martijn J."/>
            <person name="Lind A.E."/>
            <person name="van Eijk R."/>
            <person name="Schleper C."/>
            <person name="Guy L."/>
            <person name="Ettema T.J."/>
        </authorList>
    </citation>
    <scope>NUCLEOTIDE SEQUENCE</scope>
</reference>
<dbReference type="PANTHER" id="PTHR43685:SF2">
    <property type="entry name" value="GLYCOSYLTRANSFERASE 2-LIKE DOMAIN-CONTAINING PROTEIN"/>
    <property type="match status" value="1"/>
</dbReference>
<accession>A0A0F9BH31</accession>
<dbReference type="SUPFAM" id="SSF53448">
    <property type="entry name" value="Nucleotide-diphospho-sugar transferases"/>
    <property type="match status" value="1"/>
</dbReference>
<evidence type="ECO:0000313" key="2">
    <source>
        <dbReference type="EMBL" id="KKL13127.1"/>
    </source>
</evidence>
<dbReference type="InterPro" id="IPR001173">
    <property type="entry name" value="Glyco_trans_2-like"/>
</dbReference>
<gene>
    <name evidence="2" type="ORF">LCGC14_2528850</name>
</gene>
<comment type="caution">
    <text evidence="2">The sequence shown here is derived from an EMBL/GenBank/DDBJ whole genome shotgun (WGS) entry which is preliminary data.</text>
</comment>
<dbReference type="PANTHER" id="PTHR43685">
    <property type="entry name" value="GLYCOSYLTRANSFERASE"/>
    <property type="match status" value="1"/>
</dbReference>
<sequence>MVSVIIPTFNRACILGRAVESVLSQTFNNYEIIVVDDGSNDKTCEVIESFNKLVRFFRIPHSGVSKARNTGIENAKGDWISFLDSDDYWLPQKLEKQMAYLNANSEYRVCHTDEIWIKNGKRINQGKKHKKYAGWFFSPSLKLCLISPSTVIICREVLDNVGNFDEDFEYVEDYELWLRITSQYPV</sequence>
<evidence type="ECO:0000259" key="1">
    <source>
        <dbReference type="Pfam" id="PF00535"/>
    </source>
</evidence>
<proteinExistence type="predicted"/>
<dbReference type="AlphaFoldDB" id="A0A0F9BH31"/>
<protein>
    <recommendedName>
        <fullName evidence="1">Glycosyltransferase 2-like domain-containing protein</fullName>
    </recommendedName>
</protein>
<dbReference type="InterPro" id="IPR050834">
    <property type="entry name" value="Glycosyltransf_2"/>
</dbReference>
<dbReference type="Gene3D" id="3.90.550.10">
    <property type="entry name" value="Spore Coat Polysaccharide Biosynthesis Protein SpsA, Chain A"/>
    <property type="match status" value="1"/>
</dbReference>